<protein>
    <recommendedName>
        <fullName evidence="4">DUF4194 domain-containing protein</fullName>
    </recommendedName>
</protein>
<accession>A0A2W5WR97</accession>
<dbReference type="RefSeq" id="WP_111250306.1">
    <property type="nucleotide sequence ID" value="NZ_QKWH01000003.1"/>
</dbReference>
<proteinExistence type="predicted"/>
<evidence type="ECO:0000256" key="1">
    <source>
        <dbReference type="SAM" id="MobiDB-lite"/>
    </source>
</evidence>
<feature type="region of interest" description="Disordered" evidence="1">
    <location>
        <begin position="1"/>
        <end position="25"/>
    </location>
</feature>
<comment type="caution">
    <text evidence="2">The sequence shown here is derived from an EMBL/GenBank/DDBJ whole genome shotgun (WGS) entry which is preliminary data.</text>
</comment>
<evidence type="ECO:0000313" key="3">
    <source>
        <dbReference type="Proteomes" id="UP000248783"/>
    </source>
</evidence>
<reference evidence="2 3" key="1">
    <citation type="submission" date="2018-06" db="EMBL/GenBank/DDBJ databases">
        <title>Whole genome sequencing of a novel hydrocarbon degrading bacterial strain, PW21 isolated from oil contaminated produced water sample.</title>
        <authorList>
            <person name="Nagkirti P."/>
            <person name="Shaikh A."/>
            <person name="Gowdaman V."/>
            <person name="Engineer A.E."/>
            <person name="Dagar S."/>
            <person name="Dhakephalkar P.K."/>
        </authorList>
    </citation>
    <scope>NUCLEOTIDE SEQUENCE [LARGE SCALE GENOMIC DNA]</scope>
    <source>
        <strain evidence="2 3">PW21</strain>
    </source>
</reference>
<organism evidence="2 3">
    <name type="scientific">Xylanimonas oleitrophica</name>
    <dbReference type="NCBI Taxonomy" id="2607479"/>
    <lineage>
        <taxon>Bacteria</taxon>
        <taxon>Bacillati</taxon>
        <taxon>Actinomycetota</taxon>
        <taxon>Actinomycetes</taxon>
        <taxon>Micrococcales</taxon>
        <taxon>Promicromonosporaceae</taxon>
        <taxon>Xylanimonas</taxon>
    </lineage>
</organism>
<name>A0A2W5WR97_9MICO</name>
<keyword evidence="3" id="KW-1185">Reference proteome</keyword>
<gene>
    <name evidence="2" type="ORF">DNL40_05755</name>
</gene>
<sequence>MTTQTTGGQAGPVTDGSEGVPDAGFIAPVPAEADLPALFPGDTGSLEADVRQVLVRLLRQRYLSAAAHPGPWKTLLAHQATVESRLHDLFVHLVVDHERGLAYKRQVRKAEVEVPVLLKDEPYSRVETVLLVHLRALFQREQGAGEQQARVDAEELEQTVLSYLPAGETNLAARQKEIAAAVARLVRERVLAEESQGRYRVLPVVEVILSADRLAELVTWLRDGDTATPGAEEPGSGDAGGSAAGEDAADSAGAADVDADEEDDL</sequence>
<dbReference type="InterPro" id="IPR025449">
    <property type="entry name" value="JetB"/>
</dbReference>
<evidence type="ECO:0000313" key="2">
    <source>
        <dbReference type="EMBL" id="PZR53640.1"/>
    </source>
</evidence>
<feature type="region of interest" description="Disordered" evidence="1">
    <location>
        <begin position="224"/>
        <end position="265"/>
    </location>
</feature>
<feature type="compositionally biased region" description="Low complexity" evidence="1">
    <location>
        <begin position="244"/>
        <end position="256"/>
    </location>
</feature>
<dbReference type="EMBL" id="QKWH01000003">
    <property type="protein sequence ID" value="PZR53640.1"/>
    <property type="molecule type" value="Genomic_DNA"/>
</dbReference>
<dbReference type="Proteomes" id="UP000248783">
    <property type="component" value="Unassembled WGS sequence"/>
</dbReference>
<evidence type="ECO:0008006" key="4">
    <source>
        <dbReference type="Google" id="ProtNLM"/>
    </source>
</evidence>
<dbReference type="AlphaFoldDB" id="A0A2W5WR97"/>
<dbReference type="Pfam" id="PF13835">
    <property type="entry name" value="DUF4194"/>
    <property type="match status" value="1"/>
</dbReference>